<accession>A0A9J5WXW8</accession>
<gene>
    <name evidence="2" type="ORF">H5410_050728</name>
</gene>
<feature type="compositionally biased region" description="Acidic residues" evidence="1">
    <location>
        <begin position="86"/>
        <end position="99"/>
    </location>
</feature>
<organism evidence="2 3">
    <name type="scientific">Solanum commersonii</name>
    <name type="common">Commerson's wild potato</name>
    <name type="synonym">Commerson's nightshade</name>
    <dbReference type="NCBI Taxonomy" id="4109"/>
    <lineage>
        <taxon>Eukaryota</taxon>
        <taxon>Viridiplantae</taxon>
        <taxon>Streptophyta</taxon>
        <taxon>Embryophyta</taxon>
        <taxon>Tracheophyta</taxon>
        <taxon>Spermatophyta</taxon>
        <taxon>Magnoliopsida</taxon>
        <taxon>eudicotyledons</taxon>
        <taxon>Gunneridae</taxon>
        <taxon>Pentapetalae</taxon>
        <taxon>asterids</taxon>
        <taxon>lamiids</taxon>
        <taxon>Solanales</taxon>
        <taxon>Solanaceae</taxon>
        <taxon>Solanoideae</taxon>
        <taxon>Solaneae</taxon>
        <taxon>Solanum</taxon>
    </lineage>
</organism>
<evidence type="ECO:0000313" key="3">
    <source>
        <dbReference type="Proteomes" id="UP000824120"/>
    </source>
</evidence>
<dbReference type="EMBL" id="JACXVP010000010">
    <property type="protein sequence ID" value="KAG5580101.1"/>
    <property type="molecule type" value="Genomic_DNA"/>
</dbReference>
<proteinExistence type="predicted"/>
<reference evidence="2 3" key="1">
    <citation type="submission" date="2020-09" db="EMBL/GenBank/DDBJ databases">
        <title>De no assembly of potato wild relative species, Solanum commersonii.</title>
        <authorList>
            <person name="Cho K."/>
        </authorList>
    </citation>
    <scope>NUCLEOTIDE SEQUENCE [LARGE SCALE GENOMIC DNA]</scope>
    <source>
        <strain evidence="2">LZ3.2</strain>
        <tissue evidence="2">Leaf</tissue>
    </source>
</reference>
<evidence type="ECO:0000313" key="2">
    <source>
        <dbReference type="EMBL" id="KAG5580101.1"/>
    </source>
</evidence>
<keyword evidence="3" id="KW-1185">Reference proteome</keyword>
<protein>
    <submittedName>
        <fullName evidence="2">Uncharacterized protein</fullName>
    </submittedName>
</protein>
<dbReference type="Proteomes" id="UP000824120">
    <property type="component" value="Chromosome 10"/>
</dbReference>
<feature type="region of interest" description="Disordered" evidence="1">
    <location>
        <begin position="55"/>
        <end position="99"/>
    </location>
</feature>
<comment type="caution">
    <text evidence="2">The sequence shown here is derived from an EMBL/GenBank/DDBJ whole genome shotgun (WGS) entry which is preliminary data.</text>
</comment>
<dbReference type="AlphaFoldDB" id="A0A9J5WXW8"/>
<name>A0A9J5WXW8_SOLCO</name>
<evidence type="ECO:0000256" key="1">
    <source>
        <dbReference type="SAM" id="MobiDB-lite"/>
    </source>
</evidence>
<sequence>MMRGWKKMEELEERMHERMAEKLEQQKVTIHQEVTDDILGRHNRMYPGLQLNTSMLASVGPHSPQEAMQLLNRPSSSKNYQGGEDNQGDDESSDEGLIT</sequence>